<organism evidence="4 5">
    <name type="scientific">Eragrostis curvula</name>
    <name type="common">weeping love grass</name>
    <dbReference type="NCBI Taxonomy" id="38414"/>
    <lineage>
        <taxon>Eukaryota</taxon>
        <taxon>Viridiplantae</taxon>
        <taxon>Streptophyta</taxon>
        <taxon>Embryophyta</taxon>
        <taxon>Tracheophyta</taxon>
        <taxon>Spermatophyta</taxon>
        <taxon>Magnoliopsida</taxon>
        <taxon>Liliopsida</taxon>
        <taxon>Poales</taxon>
        <taxon>Poaceae</taxon>
        <taxon>PACMAD clade</taxon>
        <taxon>Chloridoideae</taxon>
        <taxon>Eragrostideae</taxon>
        <taxon>Eragrostidinae</taxon>
        <taxon>Eragrostis</taxon>
    </lineage>
</organism>
<keyword evidence="1" id="KW-0140">cGMP</keyword>
<dbReference type="InterPro" id="IPR000719">
    <property type="entry name" value="Prot_kinase_dom"/>
</dbReference>
<reference evidence="4 5" key="1">
    <citation type="journal article" date="2019" name="Sci. Rep.">
        <title>A high-quality genome of Eragrostis curvula grass provides insights into Poaceae evolution and supports new strategies to enhance forage quality.</title>
        <authorList>
            <person name="Carballo J."/>
            <person name="Santos B.A.C.M."/>
            <person name="Zappacosta D."/>
            <person name="Garbus I."/>
            <person name="Selva J.P."/>
            <person name="Gallo C.A."/>
            <person name="Diaz A."/>
            <person name="Albertini E."/>
            <person name="Caccamo M."/>
            <person name="Echenique V."/>
        </authorList>
    </citation>
    <scope>NUCLEOTIDE SEQUENCE [LARGE SCALE GENOMIC DNA]</scope>
    <source>
        <strain evidence="5">cv. Victoria</strain>
        <tissue evidence="4">Leaf</tissue>
    </source>
</reference>
<keyword evidence="2" id="KW-0547">Nucleotide-binding</keyword>
<keyword evidence="5" id="KW-1185">Reference proteome</keyword>
<dbReference type="Proteomes" id="UP000324897">
    <property type="component" value="Chromosome 2"/>
</dbReference>
<protein>
    <recommendedName>
        <fullName evidence="3">Protein kinase domain-containing protein</fullName>
    </recommendedName>
</protein>
<proteinExistence type="predicted"/>
<accession>A0A5J9UPW2</accession>
<comment type="caution">
    <text evidence="4">The sequence shown here is derived from an EMBL/GenBank/DDBJ whole genome shotgun (WGS) entry which is preliminary data.</text>
</comment>
<dbReference type="InterPro" id="IPR014710">
    <property type="entry name" value="RmlC-like_jellyroll"/>
</dbReference>
<feature type="non-terminal residue" evidence="4">
    <location>
        <position position="269"/>
    </location>
</feature>
<dbReference type="GO" id="GO:0005524">
    <property type="term" value="F:ATP binding"/>
    <property type="evidence" value="ECO:0007669"/>
    <property type="project" value="InterPro"/>
</dbReference>
<dbReference type="GO" id="GO:0004672">
    <property type="term" value="F:protein kinase activity"/>
    <property type="evidence" value="ECO:0007669"/>
    <property type="project" value="InterPro"/>
</dbReference>
<gene>
    <name evidence="4" type="ORF">EJB05_28407</name>
</gene>
<dbReference type="Gene3D" id="2.60.120.10">
    <property type="entry name" value="Jelly Rolls"/>
    <property type="match status" value="1"/>
</dbReference>
<name>A0A5J9UPW2_9POAL</name>
<dbReference type="PANTHER" id="PTHR45707:SF70">
    <property type="entry name" value="PROTEIN KINASE DOMAIN-CONTAINING PROTEIN"/>
    <property type="match status" value="1"/>
</dbReference>
<evidence type="ECO:0000313" key="4">
    <source>
        <dbReference type="EMBL" id="TVU25889.1"/>
    </source>
</evidence>
<dbReference type="PANTHER" id="PTHR45707">
    <property type="entry name" value="C2 CALCIUM/LIPID-BINDING PLANT PHOSPHORIBOSYLTRANSFERASE FAMILY PROTEIN"/>
    <property type="match status" value="1"/>
</dbReference>
<dbReference type="AlphaFoldDB" id="A0A5J9UPW2"/>
<evidence type="ECO:0000256" key="1">
    <source>
        <dbReference type="ARBA" id="ARBA00022535"/>
    </source>
</evidence>
<dbReference type="SUPFAM" id="SSF51206">
    <property type="entry name" value="cAMP-binding domain-like"/>
    <property type="match status" value="1"/>
</dbReference>
<dbReference type="PROSITE" id="PS00108">
    <property type="entry name" value="PROTEIN_KINASE_ST"/>
    <property type="match status" value="1"/>
</dbReference>
<dbReference type="SMART" id="SM00220">
    <property type="entry name" value="S_TKc"/>
    <property type="match status" value="1"/>
</dbReference>
<dbReference type="Gramene" id="TVU25889">
    <property type="protein sequence ID" value="TVU25889"/>
    <property type="gene ID" value="EJB05_28407"/>
</dbReference>
<feature type="non-terminal residue" evidence="4">
    <location>
        <position position="1"/>
    </location>
</feature>
<dbReference type="GO" id="GO:0030553">
    <property type="term" value="F:cGMP binding"/>
    <property type="evidence" value="ECO:0007669"/>
    <property type="project" value="UniProtKB-KW"/>
</dbReference>
<dbReference type="OrthoDB" id="688838at2759"/>
<dbReference type="InterPro" id="IPR018490">
    <property type="entry name" value="cNMP-bd_dom_sf"/>
</dbReference>
<feature type="domain" description="Protein kinase" evidence="3">
    <location>
        <begin position="1"/>
        <end position="186"/>
    </location>
</feature>
<dbReference type="EMBL" id="RWGY01000013">
    <property type="protein sequence ID" value="TVU25889.1"/>
    <property type="molecule type" value="Genomic_DNA"/>
</dbReference>
<sequence length="269" mass="31236">GVTGICEGLHYLHQQKIVHLDLKPANILLDHYMVPKIADFGLSKCFNEKQTRAMTSNVFGSPGYMAPENYGGLITFKSDIYSLGVIIIELLTGGKGYPDIDNTYLQSINKRLEEWRLRQRDMDEWMRHHQLPTHLKERVRWFAQVKWLATRGVEEESILQALPVDIRRDVQRHLCLDIVRRVRRFVEIKLLAMQGVEEESILQPWPASIPSDVQSHFCLDLVRRVEMDDKLLDDICERLVSFLCPESTYISCEGDPLNEMLFIIRGKLE</sequence>
<evidence type="ECO:0000313" key="5">
    <source>
        <dbReference type="Proteomes" id="UP000324897"/>
    </source>
</evidence>
<evidence type="ECO:0000259" key="3">
    <source>
        <dbReference type="PROSITE" id="PS50011"/>
    </source>
</evidence>
<keyword evidence="2" id="KW-0142">cGMP-binding</keyword>
<dbReference type="Pfam" id="PF00069">
    <property type="entry name" value="Pkinase"/>
    <property type="match status" value="1"/>
</dbReference>
<dbReference type="SUPFAM" id="SSF56112">
    <property type="entry name" value="Protein kinase-like (PK-like)"/>
    <property type="match status" value="1"/>
</dbReference>
<evidence type="ECO:0000256" key="2">
    <source>
        <dbReference type="ARBA" id="ARBA00022992"/>
    </source>
</evidence>
<dbReference type="InterPro" id="IPR011009">
    <property type="entry name" value="Kinase-like_dom_sf"/>
</dbReference>
<dbReference type="InterPro" id="IPR008271">
    <property type="entry name" value="Ser/Thr_kinase_AS"/>
</dbReference>
<dbReference type="PROSITE" id="PS50011">
    <property type="entry name" value="PROTEIN_KINASE_DOM"/>
    <property type="match status" value="1"/>
</dbReference>
<dbReference type="Gene3D" id="1.10.510.10">
    <property type="entry name" value="Transferase(Phosphotransferase) domain 1"/>
    <property type="match status" value="1"/>
</dbReference>